<feature type="transmembrane region" description="Helical" evidence="1">
    <location>
        <begin position="173"/>
        <end position="192"/>
    </location>
</feature>
<name>A0ABS1J1G1_9FIRM</name>
<dbReference type="EMBL" id="JAEPRJ010000001">
    <property type="protein sequence ID" value="MBK5897993.1"/>
    <property type="molecule type" value="Genomic_DNA"/>
</dbReference>
<gene>
    <name evidence="2" type="ORF">JJN12_09445</name>
</gene>
<proteinExistence type="predicted"/>
<feature type="transmembrane region" description="Helical" evidence="1">
    <location>
        <begin position="65"/>
        <end position="85"/>
    </location>
</feature>
<dbReference type="RefSeq" id="WP_208429444.1">
    <property type="nucleotide sequence ID" value="NZ_JAEPRJ010000001.1"/>
</dbReference>
<keyword evidence="1" id="KW-0812">Transmembrane</keyword>
<reference evidence="2 3" key="1">
    <citation type="submission" date="2021-01" db="EMBL/GenBank/DDBJ databases">
        <title>Isolation and description of Catonella massiliensis sp. nov., a novel Catonella species, isolated from a stable periodontitis subject.</title>
        <authorList>
            <person name="Antezack A."/>
            <person name="Boxberger M."/>
            <person name="La Scola B."/>
            <person name="Monnet-Corti V."/>
        </authorList>
    </citation>
    <scope>NUCLEOTIDE SEQUENCE [LARGE SCALE GENOMIC DNA]</scope>
    <source>
        <strain evidence="2 3">Marseille-Q4567</strain>
    </source>
</reference>
<accession>A0ABS1J1G1</accession>
<sequence length="267" mass="30754">MLKNVRMYFRLYFVFLRNCLQAQMEYRINFLFSILAECGWICSHLLYLLVLYTSDISIGGIGKESLFLFVGTYLVITGIYMSMFFTNFYNIPEYLRTGQLDLFITKPISLQFIVTLRYVEFGYPIADFITGIVLIVIGWQKMGVAISFANIIGFIIFMLLGVIWVYVLQLVPAILSFWTVKASGVYNIGYAIHDMNKMPKAVYGKLIQRIGTYIYPIFPMANYGTLFVTGELAIYELIWGIIGPIIFFTMIKFVWEIAVKKYVSAST</sequence>
<feature type="transmembrane region" description="Helical" evidence="1">
    <location>
        <begin position="146"/>
        <end position="167"/>
    </location>
</feature>
<keyword evidence="1" id="KW-0472">Membrane</keyword>
<evidence type="ECO:0000313" key="3">
    <source>
        <dbReference type="Proteomes" id="UP000604730"/>
    </source>
</evidence>
<feature type="transmembrane region" description="Helical" evidence="1">
    <location>
        <begin position="213"/>
        <end position="235"/>
    </location>
</feature>
<organism evidence="2 3">
    <name type="scientific">Catonella massiliensis</name>
    <dbReference type="NCBI Taxonomy" id="2799636"/>
    <lineage>
        <taxon>Bacteria</taxon>
        <taxon>Bacillati</taxon>
        <taxon>Bacillota</taxon>
        <taxon>Clostridia</taxon>
        <taxon>Lachnospirales</taxon>
        <taxon>Lachnospiraceae</taxon>
        <taxon>Catonella</taxon>
    </lineage>
</organism>
<keyword evidence="1" id="KW-1133">Transmembrane helix</keyword>
<evidence type="ECO:0000256" key="1">
    <source>
        <dbReference type="SAM" id="Phobius"/>
    </source>
</evidence>
<keyword evidence="3" id="KW-1185">Reference proteome</keyword>
<dbReference type="Proteomes" id="UP000604730">
    <property type="component" value="Unassembled WGS sequence"/>
</dbReference>
<dbReference type="InterPro" id="IPR010390">
    <property type="entry name" value="ABC-2_transporter-like"/>
</dbReference>
<feature type="transmembrane region" description="Helical" evidence="1">
    <location>
        <begin position="241"/>
        <end position="259"/>
    </location>
</feature>
<comment type="caution">
    <text evidence="2">The sequence shown here is derived from an EMBL/GenBank/DDBJ whole genome shotgun (WGS) entry which is preliminary data.</text>
</comment>
<dbReference type="PANTHER" id="PTHR36833:SF1">
    <property type="entry name" value="INTEGRAL MEMBRANE TRANSPORT PROTEIN"/>
    <property type="match status" value="1"/>
</dbReference>
<protein>
    <submittedName>
        <fullName evidence="2">ABC-2 family transporter protein</fullName>
    </submittedName>
</protein>
<dbReference type="PANTHER" id="PTHR36833">
    <property type="entry name" value="SLR0610 PROTEIN-RELATED"/>
    <property type="match status" value="1"/>
</dbReference>
<feature type="transmembrane region" description="Helical" evidence="1">
    <location>
        <begin position="30"/>
        <end position="53"/>
    </location>
</feature>
<evidence type="ECO:0000313" key="2">
    <source>
        <dbReference type="EMBL" id="MBK5897993.1"/>
    </source>
</evidence>
<dbReference type="Pfam" id="PF06182">
    <property type="entry name" value="ABC2_membrane_6"/>
    <property type="match status" value="1"/>
</dbReference>
<feature type="transmembrane region" description="Helical" evidence="1">
    <location>
        <begin position="121"/>
        <end position="139"/>
    </location>
</feature>